<dbReference type="EMBL" id="LT906555">
    <property type="protein sequence ID" value="SNW62751.1"/>
    <property type="molecule type" value="Genomic_DNA"/>
</dbReference>
<dbReference type="GeneID" id="35382680"/>
<dbReference type="Proteomes" id="UP000236316">
    <property type="component" value="Segment"/>
</dbReference>
<evidence type="ECO:0000313" key="2">
    <source>
        <dbReference type="Proteomes" id="UP000236316"/>
    </source>
</evidence>
<reference evidence="1" key="1">
    <citation type="submission" date="2017-08" db="EMBL/GenBank/DDBJ databases">
        <authorList>
            <consortium name="Urmite Genomes"/>
        </authorList>
    </citation>
    <scope>NUCLEOTIDE SEQUENCE [LARGE SCALE GENOMIC DNA]</scope>
    <source>
        <strain evidence="1">IHUMI-LCC2</strain>
    </source>
</reference>
<name>A0A2I2L5F9_9VIRU</name>
<dbReference type="RefSeq" id="YP_009449053.1">
    <property type="nucleotide sequence ID" value="NC_036594.1"/>
</dbReference>
<organism evidence="1">
    <name type="scientific">Orpheovirus IHUMI-LCC2</name>
    <dbReference type="NCBI Taxonomy" id="2023057"/>
    <lineage>
        <taxon>Viruses</taxon>
        <taxon>Varidnaviria</taxon>
        <taxon>Bamfordvirae</taxon>
        <taxon>Nucleocytoviricota</taxon>
        <taxon>Megaviricetes</taxon>
        <taxon>Pimascovirales</taxon>
        <taxon>Ocovirineae</taxon>
        <taxon>Orpheoviridae</taxon>
        <taxon>Alphaorpheovirus</taxon>
        <taxon>Alphaorpheovirus massiliense</taxon>
    </lineage>
</organism>
<keyword evidence="2" id="KW-1185">Reference proteome</keyword>
<accession>A0A2I2L5F9</accession>
<gene>
    <name evidence="1" type="ORF">ORPV_847</name>
</gene>
<proteinExistence type="predicted"/>
<evidence type="ECO:0000313" key="1">
    <source>
        <dbReference type="EMBL" id="SNW62751.1"/>
    </source>
</evidence>
<sequence>MSSCSDVYIKIKSLTSDRENLARLDYQINVSIYRELKKYYGRNVPVKPKSVLLSKDSNSNYILYYGLCADSGNNTDVSEVEMTGVAKYLIGKLGDMGGDKQLVTISDPSKYSVYGNNKLQKFNEANRGGAIRPSSNISICKSTYKKK</sequence>
<dbReference type="KEGG" id="vg:35382680"/>
<protein>
    <submittedName>
        <fullName evidence="1">Uncharacterized protein</fullName>
    </submittedName>
</protein>